<gene>
    <name evidence="1" type="ORF">BJY01DRAFT_251645</name>
</gene>
<accession>A0ABR4JAQ6</accession>
<keyword evidence="2" id="KW-1185">Reference proteome</keyword>
<organism evidence="1 2">
    <name type="scientific">Aspergillus pseudoustus</name>
    <dbReference type="NCBI Taxonomy" id="1810923"/>
    <lineage>
        <taxon>Eukaryota</taxon>
        <taxon>Fungi</taxon>
        <taxon>Dikarya</taxon>
        <taxon>Ascomycota</taxon>
        <taxon>Pezizomycotina</taxon>
        <taxon>Eurotiomycetes</taxon>
        <taxon>Eurotiomycetidae</taxon>
        <taxon>Eurotiales</taxon>
        <taxon>Aspergillaceae</taxon>
        <taxon>Aspergillus</taxon>
        <taxon>Aspergillus subgen. Nidulantes</taxon>
    </lineage>
</organism>
<reference evidence="1 2" key="1">
    <citation type="submission" date="2024-07" db="EMBL/GenBank/DDBJ databases">
        <title>Section-level genome sequencing and comparative genomics of Aspergillus sections Usti and Cavernicolus.</title>
        <authorList>
            <consortium name="Lawrence Berkeley National Laboratory"/>
            <person name="Nybo J.L."/>
            <person name="Vesth T.C."/>
            <person name="Theobald S."/>
            <person name="Frisvad J.C."/>
            <person name="Larsen T.O."/>
            <person name="Kjaerboelling I."/>
            <person name="Rothschild-Mancinelli K."/>
            <person name="Lyhne E.K."/>
            <person name="Kogle M.E."/>
            <person name="Barry K."/>
            <person name="Clum A."/>
            <person name="Na H."/>
            <person name="Ledsgaard L."/>
            <person name="Lin J."/>
            <person name="Lipzen A."/>
            <person name="Kuo A."/>
            <person name="Riley R."/>
            <person name="Mondo S."/>
            <person name="Labutti K."/>
            <person name="Haridas S."/>
            <person name="Pangalinan J."/>
            <person name="Salamov A.A."/>
            <person name="Simmons B.A."/>
            <person name="Magnuson J.K."/>
            <person name="Chen J."/>
            <person name="Drula E."/>
            <person name="Henrissat B."/>
            <person name="Wiebenga A."/>
            <person name="Lubbers R.J."/>
            <person name="Gomes A.C."/>
            <person name="Makela M.R."/>
            <person name="Stajich J."/>
            <person name="Grigoriev I.V."/>
            <person name="Mortensen U.H."/>
            <person name="De Vries R.P."/>
            <person name="Baker S.E."/>
            <person name="Andersen M.R."/>
        </authorList>
    </citation>
    <scope>NUCLEOTIDE SEQUENCE [LARGE SCALE GENOMIC DNA]</scope>
    <source>
        <strain evidence="1 2">CBS 123904</strain>
    </source>
</reference>
<dbReference type="EMBL" id="JBFXLU010000166">
    <property type="protein sequence ID" value="KAL2837130.1"/>
    <property type="molecule type" value="Genomic_DNA"/>
</dbReference>
<proteinExistence type="predicted"/>
<name>A0ABR4JAQ6_9EURO</name>
<comment type="caution">
    <text evidence="1">The sequence shown here is derived from an EMBL/GenBank/DDBJ whole genome shotgun (WGS) entry which is preliminary data.</text>
</comment>
<sequence length="643" mass="69545">MFYHKKKALLALAVYALLSCGIPFATIASPFPVSQSQINIEALPSPSPEPVYVIELPLPPVAPSDDVDACTKRINPRGTGCIGKTAELRNGNFLPDNKHIVATVTFAGAPAAPDPASIYTGEQLIVIKTDGRTFANGDPWKCITCGIPEANRNGTTSLLEYPQAFKDGRRVLAGNNIVDCGAVLSSPACRPEKARIYPTYWPTTADGSGPGGTIRENRIHPDNMHMGFSSFTTTGGVMGQYAYFGRLVFNPSPTSGTPRVPRYELQNVTRLYDPSALQPFSVYGDELRINNEAISVGELRGFSGSGDELTYVGSNWESSNIDLFAADLTTGHVRRITQHPGYADPIDISADDKWSVILDTRSTNRTMFMAGLRHIPPLTDLVSSTAAASIRNNGQRRFFQPWLLDRAGDRGAYFGQQLNAAGDGSPGSVNDPQWNSQADPRWSWDRTKIAFYQTLTAPPQCGGVNPLPCPVSTADGGRTYRIMLATLTSRIPIKPRTVKTVSDLVPWGVPYVPGQTTPTRWYPPAGMYKVYGKVSGHAAVTLVENSAGNGLEAVAVRYEDYSDHVGVVIHGSENVTAVSDSLTLERVAWYSNLTSSGDQTGSKVTSDGGFHLLIDMMDTEFVANGTLTTTIDGEIYAQPENYT</sequence>
<evidence type="ECO:0008006" key="3">
    <source>
        <dbReference type="Google" id="ProtNLM"/>
    </source>
</evidence>
<dbReference type="InterPro" id="IPR011042">
    <property type="entry name" value="6-blade_b-propeller_TolB-like"/>
</dbReference>
<dbReference type="Gene3D" id="2.120.10.30">
    <property type="entry name" value="TolB, C-terminal domain"/>
    <property type="match status" value="1"/>
</dbReference>
<evidence type="ECO:0000313" key="2">
    <source>
        <dbReference type="Proteomes" id="UP001610446"/>
    </source>
</evidence>
<dbReference type="Proteomes" id="UP001610446">
    <property type="component" value="Unassembled WGS sequence"/>
</dbReference>
<protein>
    <recommendedName>
        <fullName evidence="3">Saponin hydrolase</fullName>
    </recommendedName>
</protein>
<evidence type="ECO:0000313" key="1">
    <source>
        <dbReference type="EMBL" id="KAL2837130.1"/>
    </source>
</evidence>
<dbReference type="PROSITE" id="PS51257">
    <property type="entry name" value="PROKAR_LIPOPROTEIN"/>
    <property type="match status" value="1"/>
</dbReference>